<dbReference type="InterPro" id="IPR001680">
    <property type="entry name" value="WD40_rpt"/>
</dbReference>
<dbReference type="Gene3D" id="2.130.10.10">
    <property type="entry name" value="YVTN repeat-like/Quinoprotein amine dehydrogenase"/>
    <property type="match status" value="1"/>
</dbReference>
<evidence type="ECO:0000256" key="2">
    <source>
        <dbReference type="ARBA" id="ARBA00022574"/>
    </source>
</evidence>
<comment type="pathway">
    <text evidence="6">tRNA modification; N(7)-methylguanine-tRNA biosynthesis.</text>
</comment>
<dbReference type="InterPro" id="IPR015943">
    <property type="entry name" value="WD40/YVTN_repeat-like_dom_sf"/>
</dbReference>
<proteinExistence type="inferred from homology"/>
<evidence type="ECO:0000256" key="6">
    <source>
        <dbReference type="HAMAP-Rule" id="MF_03056"/>
    </source>
</evidence>
<dbReference type="InterPro" id="IPR028884">
    <property type="entry name" value="Trm82"/>
</dbReference>
<dbReference type="GO" id="GO:0005829">
    <property type="term" value="C:cytosol"/>
    <property type="evidence" value="ECO:0007669"/>
    <property type="project" value="TreeGrafter"/>
</dbReference>
<evidence type="ECO:0000256" key="1">
    <source>
        <dbReference type="ARBA" id="ARBA00004123"/>
    </source>
</evidence>
<keyword evidence="9" id="KW-1185">Reference proteome</keyword>
<comment type="subcellular location">
    <subcellularLocation>
        <location evidence="1 6">Nucleus</location>
    </subcellularLocation>
</comment>
<keyword evidence="4 6" id="KW-0677">Repeat</keyword>
<comment type="caution">
    <text evidence="8">The sequence shown here is derived from an EMBL/GenBank/DDBJ whole genome shotgun (WGS) entry which is preliminary data.</text>
</comment>
<dbReference type="SUPFAM" id="SSF50978">
    <property type="entry name" value="WD40 repeat-like"/>
    <property type="match status" value="1"/>
</dbReference>
<evidence type="ECO:0000256" key="7">
    <source>
        <dbReference type="SAM" id="MobiDB-lite"/>
    </source>
</evidence>
<evidence type="ECO:0000256" key="5">
    <source>
        <dbReference type="ARBA" id="ARBA00023242"/>
    </source>
</evidence>
<reference evidence="8" key="1">
    <citation type="journal article" date="2020" name="Stud. Mycol.">
        <title>101 Dothideomycetes genomes: a test case for predicting lifestyles and emergence of pathogens.</title>
        <authorList>
            <person name="Haridas S."/>
            <person name="Albert R."/>
            <person name="Binder M."/>
            <person name="Bloem J."/>
            <person name="Labutti K."/>
            <person name="Salamov A."/>
            <person name="Andreopoulos B."/>
            <person name="Baker S."/>
            <person name="Barry K."/>
            <person name="Bills G."/>
            <person name="Bluhm B."/>
            <person name="Cannon C."/>
            <person name="Castanera R."/>
            <person name="Culley D."/>
            <person name="Daum C."/>
            <person name="Ezra D."/>
            <person name="Gonzalez J."/>
            <person name="Henrissat B."/>
            <person name="Kuo A."/>
            <person name="Liang C."/>
            <person name="Lipzen A."/>
            <person name="Lutzoni F."/>
            <person name="Magnuson J."/>
            <person name="Mondo S."/>
            <person name="Nolan M."/>
            <person name="Ohm R."/>
            <person name="Pangilinan J."/>
            <person name="Park H.-J."/>
            <person name="Ramirez L."/>
            <person name="Alfaro M."/>
            <person name="Sun H."/>
            <person name="Tritt A."/>
            <person name="Yoshinaga Y."/>
            <person name="Zwiers L.-H."/>
            <person name="Turgeon B."/>
            <person name="Goodwin S."/>
            <person name="Spatafora J."/>
            <person name="Crous P."/>
            <person name="Grigoriev I."/>
        </authorList>
    </citation>
    <scope>NUCLEOTIDE SEQUENCE</scope>
    <source>
        <strain evidence="8">CBS 130266</strain>
    </source>
</reference>
<evidence type="ECO:0000313" key="8">
    <source>
        <dbReference type="EMBL" id="KAF2435816.1"/>
    </source>
</evidence>
<keyword evidence="3 6" id="KW-0819">tRNA processing</keyword>
<protein>
    <recommendedName>
        <fullName evidence="10">Transfer RNA methyltransferase 82</fullName>
    </recommendedName>
</protein>
<dbReference type="SMART" id="SM00320">
    <property type="entry name" value="WD40"/>
    <property type="match status" value="2"/>
</dbReference>
<gene>
    <name evidence="8" type="ORF">EJ08DRAFT_579631</name>
</gene>
<keyword evidence="2 6" id="KW-0853">WD repeat</keyword>
<sequence length="427" mass="46289">MHHPYQSLQVCSPGEGKFLLAGSGSKLFAVSLEDGSIVSTWPNEEPKTQPLESAGDEEEPSPKKRKISTIEHEDPPNIIAIAITSDQHHAVVVTAEDKAIRVFSVSADGQIQQLSKRSMPKRPCAIVISPDDKTIISGDKFGDVYSLPMLPTAEEDVAAIASLKPAAPKKTFTPTATESTVHSKANRTALEAQKKQALEGKQQASQKEPLQFAHELILGHVSMLTDVVLATVEDEKGETKPKSYIITSDRDEHIRISRGLPQAFVIEGFCLGHNSFINKLCLAEPDLLVSGGGDEELYVWNWLEQKFVKKVSLVDAVVRERRALKQKESKEESEVDSSIAVSGLWICPGPTLGKAELLIAVEGVPALFHLPVTSLRDEKEHVIGFIPLVGNPLDLTVLDGGIIISVDTIHEPGSTSDIDASEVSKSP</sequence>
<dbReference type="OrthoDB" id="339900at2759"/>
<dbReference type="InterPro" id="IPR036322">
    <property type="entry name" value="WD40_repeat_dom_sf"/>
</dbReference>
<comment type="function">
    <text evidence="6">Required for the formation of N(7)-methylguanine at position 46 (m7G46) in tRNA. In the complex, it is required to stabilize and induce conformational changes of the catalytic subunit.</text>
</comment>
<evidence type="ECO:0008006" key="10">
    <source>
        <dbReference type="Google" id="ProtNLM"/>
    </source>
</evidence>
<evidence type="ECO:0000256" key="4">
    <source>
        <dbReference type="ARBA" id="ARBA00022737"/>
    </source>
</evidence>
<dbReference type="EMBL" id="MU007012">
    <property type="protein sequence ID" value="KAF2435816.1"/>
    <property type="molecule type" value="Genomic_DNA"/>
</dbReference>
<dbReference type="PANTHER" id="PTHR16288:SF0">
    <property type="entry name" value="TRNA (GUANINE-N(7)-)-METHYLTRANSFERASE NON-CATALYTIC SUBUNIT WDR4"/>
    <property type="match status" value="1"/>
</dbReference>
<feature type="region of interest" description="Disordered" evidence="7">
    <location>
        <begin position="38"/>
        <end position="71"/>
    </location>
</feature>
<dbReference type="GO" id="GO:0005634">
    <property type="term" value="C:nucleus"/>
    <property type="evidence" value="ECO:0007669"/>
    <property type="project" value="UniProtKB-SubCell"/>
</dbReference>
<evidence type="ECO:0000256" key="3">
    <source>
        <dbReference type="ARBA" id="ARBA00022694"/>
    </source>
</evidence>
<name>A0A9P4U3P2_9PEZI</name>
<comment type="similarity">
    <text evidence="6">Belongs to the WD repeat TRM82 family.</text>
</comment>
<dbReference type="Proteomes" id="UP000800235">
    <property type="component" value="Unassembled WGS sequence"/>
</dbReference>
<organism evidence="8 9">
    <name type="scientific">Tothia fuscella</name>
    <dbReference type="NCBI Taxonomy" id="1048955"/>
    <lineage>
        <taxon>Eukaryota</taxon>
        <taxon>Fungi</taxon>
        <taxon>Dikarya</taxon>
        <taxon>Ascomycota</taxon>
        <taxon>Pezizomycotina</taxon>
        <taxon>Dothideomycetes</taxon>
        <taxon>Pleosporomycetidae</taxon>
        <taxon>Venturiales</taxon>
        <taxon>Cylindrosympodiaceae</taxon>
        <taxon>Tothia</taxon>
    </lineage>
</organism>
<dbReference type="HAMAP" id="MF_03056">
    <property type="entry name" value="TRM82"/>
    <property type="match status" value="1"/>
</dbReference>
<dbReference type="GO" id="GO:0043527">
    <property type="term" value="C:tRNA methyltransferase complex"/>
    <property type="evidence" value="ECO:0007669"/>
    <property type="project" value="TreeGrafter"/>
</dbReference>
<dbReference type="GO" id="GO:0106004">
    <property type="term" value="P:tRNA (guanine-N7)-methylation"/>
    <property type="evidence" value="ECO:0007669"/>
    <property type="project" value="UniProtKB-UniRule"/>
</dbReference>
<dbReference type="AlphaFoldDB" id="A0A9P4U3P2"/>
<keyword evidence="5 6" id="KW-0539">Nucleus</keyword>
<accession>A0A9P4U3P2</accession>
<evidence type="ECO:0000313" key="9">
    <source>
        <dbReference type="Proteomes" id="UP000800235"/>
    </source>
</evidence>
<dbReference type="PANTHER" id="PTHR16288">
    <property type="entry name" value="WD40 REPEAT PROTEIN 4"/>
    <property type="match status" value="1"/>
</dbReference>